<evidence type="ECO:0000313" key="3">
    <source>
        <dbReference type="Proteomes" id="UP000184330"/>
    </source>
</evidence>
<dbReference type="AlphaFoldDB" id="A0A1L7XTJ0"/>
<keyword evidence="1" id="KW-1133">Transmembrane helix</keyword>
<keyword evidence="3" id="KW-1185">Reference proteome</keyword>
<feature type="transmembrane region" description="Helical" evidence="1">
    <location>
        <begin position="329"/>
        <end position="358"/>
    </location>
</feature>
<accession>A0A1L7XTJ0</accession>
<evidence type="ECO:0000313" key="2">
    <source>
        <dbReference type="EMBL" id="CZR68339.1"/>
    </source>
</evidence>
<proteinExistence type="predicted"/>
<reference evidence="2 3" key="1">
    <citation type="submission" date="2016-03" db="EMBL/GenBank/DDBJ databases">
        <authorList>
            <person name="Ploux O."/>
        </authorList>
    </citation>
    <scope>NUCLEOTIDE SEQUENCE [LARGE SCALE GENOMIC DNA]</scope>
    <source>
        <strain evidence="2 3">UAMH 11012</strain>
    </source>
</reference>
<sequence length="362" mass="42030">MDSRDFPLSSKTKQAILNTIFDVKPQPDNFDELYSDSYFCYYRKVVENSRAQRTTKTHRDIANLVGLLKRPDATRSSVESTLRKQLLSEAGDSDEIPEDSVNLAVRLLLMVSTGGFLTYGHSITLSRETKLSWKDGTIKDLVNTQIAPQIMMRECVKLEKIFNARNLERIAGIEIRWTSNLADHLRMRDDDAAVEVFHYASFLRFHQNCHIPLPDWQVIALRAQTCSILPPALIDETIRTLALLLPEHDRDTEIWFGKQQAKLQKRRKLPLDPLARECGQLKVEERQIGNFEYWHDRLVILKQVFDEAEPSNIQQWWCDRRKRVQWYTFWVAAIILTLTIIFGSIQCVEGALQVWLAFLARP</sequence>
<protein>
    <submittedName>
        <fullName evidence="2">Uncharacterized protein</fullName>
    </submittedName>
</protein>
<keyword evidence="1" id="KW-0812">Transmembrane</keyword>
<keyword evidence="1" id="KW-0472">Membrane</keyword>
<dbReference type="EMBL" id="FJOG01000054">
    <property type="protein sequence ID" value="CZR68339.1"/>
    <property type="molecule type" value="Genomic_DNA"/>
</dbReference>
<evidence type="ECO:0000256" key="1">
    <source>
        <dbReference type="SAM" id="Phobius"/>
    </source>
</evidence>
<organism evidence="2 3">
    <name type="scientific">Phialocephala subalpina</name>
    <dbReference type="NCBI Taxonomy" id="576137"/>
    <lineage>
        <taxon>Eukaryota</taxon>
        <taxon>Fungi</taxon>
        <taxon>Dikarya</taxon>
        <taxon>Ascomycota</taxon>
        <taxon>Pezizomycotina</taxon>
        <taxon>Leotiomycetes</taxon>
        <taxon>Helotiales</taxon>
        <taxon>Mollisiaceae</taxon>
        <taxon>Phialocephala</taxon>
        <taxon>Phialocephala fortinii species complex</taxon>
    </lineage>
</organism>
<name>A0A1L7XTJ0_9HELO</name>
<dbReference type="OrthoDB" id="5428890at2759"/>
<dbReference type="Proteomes" id="UP000184330">
    <property type="component" value="Unassembled WGS sequence"/>
</dbReference>
<gene>
    <name evidence="2" type="ORF">PAC_18238</name>
</gene>